<sequence length="363" mass="41036">MGATHADPASRAADEYGAGAGSSETDPDRSSLSNLSHFSTGLSVDSDADSALGDVEAPLSTQSVRSSIYEFVEENGRTFHKYKQGKYWMPNDELEQDRLDLQHAIFVMLFKGSLYKAPIENPQSVLDIGTGTGIWAIEFAHEHPSASVLGTDLSPIQPDFVPPNCRFEIDDAEDPWVYSSNFDFIHLRLMWHSFKDPRRVIRSAYESLNPGGYIEFQDYYSELQCIDDSMKGTALERLISLYIEAGRRLGRDMLVPRRYKQWLIDAGFVDVVEEKLAIPGNPWPKGKEAKTLGYWQMTNFYDGLSAVTQTALHRGLGMSMEEIELLYTQVRKDIRDTRVHFYYLTYVVYGRKPAPQAPQSAED</sequence>
<evidence type="ECO:0000313" key="4">
    <source>
        <dbReference type="Proteomes" id="UP001174694"/>
    </source>
</evidence>
<comment type="caution">
    <text evidence="3">The sequence shown here is derived from an EMBL/GenBank/DDBJ whole genome shotgun (WGS) entry which is preliminary data.</text>
</comment>
<keyword evidence="3" id="KW-0489">Methyltransferase</keyword>
<evidence type="ECO:0000256" key="1">
    <source>
        <dbReference type="ARBA" id="ARBA00038158"/>
    </source>
</evidence>
<dbReference type="GO" id="GO:0008168">
    <property type="term" value="F:methyltransferase activity"/>
    <property type="evidence" value="ECO:0007669"/>
    <property type="project" value="UniProtKB-KW"/>
</dbReference>
<organism evidence="3 4">
    <name type="scientific">Pleurostoma richardsiae</name>
    <dbReference type="NCBI Taxonomy" id="41990"/>
    <lineage>
        <taxon>Eukaryota</taxon>
        <taxon>Fungi</taxon>
        <taxon>Dikarya</taxon>
        <taxon>Ascomycota</taxon>
        <taxon>Pezizomycotina</taxon>
        <taxon>Sordariomycetes</taxon>
        <taxon>Sordariomycetidae</taxon>
        <taxon>Calosphaeriales</taxon>
        <taxon>Pleurostomataceae</taxon>
        <taxon>Pleurostoma</taxon>
    </lineage>
</organism>
<dbReference type="EMBL" id="JANBVO010000057">
    <property type="protein sequence ID" value="KAJ9132426.1"/>
    <property type="molecule type" value="Genomic_DNA"/>
</dbReference>
<proteinExistence type="inferred from homology"/>
<dbReference type="Proteomes" id="UP001174694">
    <property type="component" value="Unassembled WGS sequence"/>
</dbReference>
<reference evidence="3" key="1">
    <citation type="submission" date="2022-07" db="EMBL/GenBank/DDBJ databases">
        <title>Fungi with potential for degradation of polypropylene.</title>
        <authorList>
            <person name="Gostincar C."/>
        </authorList>
    </citation>
    <scope>NUCLEOTIDE SEQUENCE</scope>
    <source>
        <strain evidence="3">EXF-13308</strain>
    </source>
</reference>
<comment type="similarity">
    <text evidence="1">Belongs to the methyltransferase superfamily. LaeA methyltransferase family.</text>
</comment>
<dbReference type="InterPro" id="IPR029063">
    <property type="entry name" value="SAM-dependent_MTases_sf"/>
</dbReference>
<dbReference type="Pfam" id="PF13489">
    <property type="entry name" value="Methyltransf_23"/>
    <property type="match status" value="1"/>
</dbReference>
<dbReference type="CDD" id="cd02440">
    <property type="entry name" value="AdoMet_MTases"/>
    <property type="match status" value="1"/>
</dbReference>
<feature type="region of interest" description="Disordered" evidence="2">
    <location>
        <begin position="1"/>
        <end position="34"/>
    </location>
</feature>
<dbReference type="Gene3D" id="3.40.50.150">
    <property type="entry name" value="Vaccinia Virus protein VP39"/>
    <property type="match status" value="1"/>
</dbReference>
<dbReference type="PANTHER" id="PTHR43591:SF102">
    <property type="entry name" value="S-ADENOSYL-L-METHIONINE-DEPENDENT METHYLTRANSFERASE"/>
    <property type="match status" value="1"/>
</dbReference>
<keyword evidence="4" id="KW-1185">Reference proteome</keyword>
<name>A0AA38R3A9_9PEZI</name>
<gene>
    <name evidence="3" type="ORF">NKR23_g11200</name>
</gene>
<keyword evidence="3" id="KW-0808">Transferase</keyword>
<protein>
    <submittedName>
        <fullName evidence="3">S-adenosyl-L-methionine-dependent methyltransferase</fullName>
    </submittedName>
</protein>
<evidence type="ECO:0000256" key="2">
    <source>
        <dbReference type="SAM" id="MobiDB-lite"/>
    </source>
</evidence>
<dbReference type="SUPFAM" id="SSF53335">
    <property type="entry name" value="S-adenosyl-L-methionine-dependent methyltransferases"/>
    <property type="match status" value="1"/>
</dbReference>
<evidence type="ECO:0000313" key="3">
    <source>
        <dbReference type="EMBL" id="KAJ9132426.1"/>
    </source>
</evidence>
<accession>A0AA38R3A9</accession>
<dbReference type="GO" id="GO:0032259">
    <property type="term" value="P:methylation"/>
    <property type="evidence" value="ECO:0007669"/>
    <property type="project" value="UniProtKB-KW"/>
</dbReference>
<dbReference type="AlphaFoldDB" id="A0AA38R3A9"/>
<dbReference type="PANTHER" id="PTHR43591">
    <property type="entry name" value="METHYLTRANSFERASE"/>
    <property type="match status" value="1"/>
</dbReference>